<proteinExistence type="predicted"/>
<comment type="caution">
    <text evidence="1">The sequence shown here is derived from an EMBL/GenBank/DDBJ whole genome shotgun (WGS) entry which is preliminary data.</text>
</comment>
<dbReference type="EMBL" id="CAVMJV010000112">
    <property type="protein sequence ID" value="CAK5102505.1"/>
    <property type="molecule type" value="Genomic_DNA"/>
</dbReference>
<evidence type="ECO:0000313" key="2">
    <source>
        <dbReference type="Proteomes" id="UP001497535"/>
    </source>
</evidence>
<organism evidence="1 2">
    <name type="scientific">Meloidogyne enterolobii</name>
    <name type="common">Root-knot nematode worm</name>
    <name type="synonym">Meloidogyne mayaguensis</name>
    <dbReference type="NCBI Taxonomy" id="390850"/>
    <lineage>
        <taxon>Eukaryota</taxon>
        <taxon>Metazoa</taxon>
        <taxon>Ecdysozoa</taxon>
        <taxon>Nematoda</taxon>
        <taxon>Chromadorea</taxon>
        <taxon>Rhabditida</taxon>
        <taxon>Tylenchina</taxon>
        <taxon>Tylenchomorpha</taxon>
        <taxon>Tylenchoidea</taxon>
        <taxon>Meloidogynidae</taxon>
        <taxon>Meloidogyninae</taxon>
        <taxon>Meloidogyne</taxon>
    </lineage>
</organism>
<keyword evidence="2" id="KW-1185">Reference proteome</keyword>
<gene>
    <name evidence="1" type="ORF">MENTE1834_LOCUS42536</name>
</gene>
<reference evidence="1" key="1">
    <citation type="submission" date="2023-11" db="EMBL/GenBank/DDBJ databases">
        <authorList>
            <person name="Poullet M."/>
        </authorList>
    </citation>
    <scope>NUCLEOTIDE SEQUENCE</scope>
    <source>
        <strain evidence="1">E1834</strain>
    </source>
</reference>
<dbReference type="Proteomes" id="UP001497535">
    <property type="component" value="Unassembled WGS sequence"/>
</dbReference>
<evidence type="ECO:0000313" key="1">
    <source>
        <dbReference type="EMBL" id="CAK5102505.1"/>
    </source>
</evidence>
<protein>
    <submittedName>
        <fullName evidence="1">Uncharacterized protein</fullName>
    </submittedName>
</protein>
<accession>A0ACB1AUF6</accession>
<name>A0ACB1AUF6_MELEN</name>
<sequence length="230" mass="27473">MDNREEKLREEFEEELEEENKKGLIERLNIGGSKIAEGLKKLDKGKRKSKKMLKKWKKELEKLTLNETKLKEEQNKNSKNLSEFEGILEKTKNLKKIDGNYYGLLSFFKYTISSKCSKACCGEIEDEYEWERKLGEMEYEYEVNIEKNNSDNSLETKKQFCEKLEIFKQNFEKKYPQNAIEKRLDFETVSEWKDGNKENSMGKRIDKLIKECLEFKTKVFYNKGIRSFQI</sequence>